<comment type="cofactor">
    <cofactor evidence="1">
        <name>[4Fe-4S] cluster</name>
        <dbReference type="ChEBI" id="CHEBI:49883"/>
    </cofactor>
</comment>
<dbReference type="VEuPathDB" id="FungiDB:CC77DRAFT_947407"/>
<evidence type="ECO:0008006" key="10">
    <source>
        <dbReference type="Google" id="ProtNLM"/>
    </source>
</evidence>
<evidence type="ECO:0000256" key="4">
    <source>
        <dbReference type="ARBA" id="ARBA00022485"/>
    </source>
</evidence>
<keyword evidence="4" id="KW-0479">Metal-binding</keyword>
<keyword evidence="5" id="KW-0540">Nuclease</keyword>
<evidence type="ECO:0000256" key="3">
    <source>
        <dbReference type="ARBA" id="ARBA00011245"/>
    </source>
</evidence>
<evidence type="ECO:0000256" key="7">
    <source>
        <dbReference type="SAM" id="MobiDB-lite"/>
    </source>
</evidence>
<dbReference type="AlphaFoldDB" id="A0A177D7Q5"/>
<dbReference type="GO" id="GO:0036297">
    <property type="term" value="P:interstrand cross-link repair"/>
    <property type="evidence" value="ECO:0007669"/>
    <property type="project" value="TreeGrafter"/>
</dbReference>
<evidence type="ECO:0000256" key="1">
    <source>
        <dbReference type="ARBA" id="ARBA00001966"/>
    </source>
</evidence>
<keyword evidence="4" id="KW-0004">4Fe-4S</keyword>
<feature type="region of interest" description="Disordered" evidence="7">
    <location>
        <begin position="94"/>
        <end position="171"/>
    </location>
</feature>
<evidence type="ECO:0000256" key="6">
    <source>
        <dbReference type="ARBA" id="ARBA00022839"/>
    </source>
</evidence>
<evidence type="ECO:0000256" key="5">
    <source>
        <dbReference type="ARBA" id="ARBA00022722"/>
    </source>
</evidence>
<organism evidence="8 9">
    <name type="scientific">Alternaria alternata</name>
    <name type="common">Alternaria rot fungus</name>
    <name type="synonym">Torula alternata</name>
    <dbReference type="NCBI Taxonomy" id="5599"/>
    <lineage>
        <taxon>Eukaryota</taxon>
        <taxon>Fungi</taxon>
        <taxon>Dikarya</taxon>
        <taxon>Ascomycota</taxon>
        <taxon>Pezizomycotina</taxon>
        <taxon>Dothideomycetes</taxon>
        <taxon>Pleosporomycetidae</taxon>
        <taxon>Pleosporales</taxon>
        <taxon>Pleosporineae</taxon>
        <taxon>Pleosporaceae</taxon>
        <taxon>Alternaria</taxon>
        <taxon>Alternaria sect. Alternaria</taxon>
        <taxon>Alternaria alternata complex</taxon>
    </lineage>
</organism>
<dbReference type="GO" id="GO:0005739">
    <property type="term" value="C:mitochondrion"/>
    <property type="evidence" value="ECO:0007669"/>
    <property type="project" value="TreeGrafter"/>
</dbReference>
<evidence type="ECO:0000313" key="9">
    <source>
        <dbReference type="Proteomes" id="UP000077248"/>
    </source>
</evidence>
<comment type="subunit">
    <text evidence="3">Monomer.</text>
</comment>
<feature type="compositionally biased region" description="Polar residues" evidence="7">
    <location>
        <begin position="145"/>
        <end position="157"/>
    </location>
</feature>
<proteinExistence type="inferred from homology"/>
<reference evidence="8 9" key="1">
    <citation type="submission" date="2016-05" db="EMBL/GenBank/DDBJ databases">
        <title>Comparative analysis of secretome profiles of manganese(II)-oxidizing ascomycete fungi.</title>
        <authorList>
            <consortium name="DOE Joint Genome Institute"/>
            <person name="Zeiner C.A."/>
            <person name="Purvine S.O."/>
            <person name="Zink E.M."/>
            <person name="Wu S."/>
            <person name="Pasa-Tolic L."/>
            <person name="Chaput D.L."/>
            <person name="Haridas S."/>
            <person name="Grigoriev I.V."/>
            <person name="Santelli C.M."/>
            <person name="Hansel C.M."/>
        </authorList>
    </citation>
    <scope>NUCLEOTIDE SEQUENCE [LARGE SCALE GENOMIC DNA]</scope>
    <source>
        <strain evidence="8 9">SRC1lrK2f</strain>
    </source>
</reference>
<feature type="region of interest" description="Disordered" evidence="7">
    <location>
        <begin position="302"/>
        <end position="339"/>
    </location>
</feature>
<dbReference type="GeneID" id="29120734"/>
<keyword evidence="6" id="KW-0269">Exonuclease</keyword>
<dbReference type="InterPro" id="IPR019190">
    <property type="entry name" value="EXOV"/>
</dbReference>
<dbReference type="RefSeq" id="XP_018380553.1">
    <property type="nucleotide sequence ID" value="XM_018535140.1"/>
</dbReference>
<feature type="compositionally biased region" description="Basic and acidic residues" evidence="7">
    <location>
        <begin position="162"/>
        <end position="171"/>
    </location>
</feature>
<protein>
    <recommendedName>
        <fullName evidence="10">Exonuclease V</fullName>
    </recommendedName>
</protein>
<keyword evidence="4" id="KW-0411">Iron-sulfur</keyword>
<dbReference type="EMBL" id="KV441495">
    <property type="protein sequence ID" value="OAG15132.1"/>
    <property type="molecule type" value="Genomic_DNA"/>
</dbReference>
<dbReference type="PANTHER" id="PTHR14464:SF4">
    <property type="entry name" value="EXONUCLEASE V"/>
    <property type="match status" value="1"/>
</dbReference>
<comment type="similarity">
    <text evidence="2">Belongs to the EXO5 family.</text>
</comment>
<keyword evidence="4" id="KW-0408">Iron</keyword>
<name>A0A177D7Q5_ALTAL</name>
<dbReference type="GO" id="GO:0005634">
    <property type="term" value="C:nucleus"/>
    <property type="evidence" value="ECO:0007669"/>
    <property type="project" value="TreeGrafter"/>
</dbReference>
<dbReference type="GO" id="GO:0045145">
    <property type="term" value="F:single-stranded DNA 5'-3' DNA exonuclease activity"/>
    <property type="evidence" value="ECO:0007669"/>
    <property type="project" value="InterPro"/>
</dbReference>
<dbReference type="Pfam" id="PF09810">
    <property type="entry name" value="Exo5"/>
    <property type="match status" value="1"/>
</dbReference>
<feature type="compositionally biased region" description="Basic and acidic residues" evidence="7">
    <location>
        <begin position="113"/>
        <end position="128"/>
    </location>
</feature>
<dbReference type="OMA" id="FRDECEW"/>
<evidence type="ECO:0000256" key="2">
    <source>
        <dbReference type="ARBA" id="ARBA00009797"/>
    </source>
</evidence>
<dbReference type="Proteomes" id="UP000077248">
    <property type="component" value="Unassembled WGS sequence"/>
</dbReference>
<dbReference type="PANTHER" id="PTHR14464">
    <property type="entry name" value="EXONUCLEASE V"/>
    <property type="match status" value="1"/>
</dbReference>
<dbReference type="KEGG" id="aalt:CC77DRAFT_947407"/>
<evidence type="ECO:0000313" key="8">
    <source>
        <dbReference type="EMBL" id="OAG15132.1"/>
    </source>
</evidence>
<keyword evidence="6" id="KW-0378">Hydrolase</keyword>
<dbReference type="GO" id="GO:0051539">
    <property type="term" value="F:4 iron, 4 sulfur cluster binding"/>
    <property type="evidence" value="ECO:0007669"/>
    <property type="project" value="UniProtKB-KW"/>
</dbReference>
<gene>
    <name evidence="8" type="ORF">CC77DRAFT_947407</name>
</gene>
<sequence>MAAPTTKLTSNYASEYGSDIDIQSIATLSDYGSDIDIDDDTILADAFDTIRDAAQTQKSAVLPSIEFEEGEREDEEQDVDGFVQVHRPTVLRVTKGKRSVDADTQRDIQSSPMRERKALEVEYDERSRRAWSVPHEQPTTPPSPLQFQPKRSASQATAAAETDTRPPLERFRTKPKKCLSVTDLVSPAWCELQYFYTLSKFGRKPRTQAMKTGSKIHQTLEDQVHTTVPVQVESKEDGFGLRMWNAISGLRCLREMGLTRELEVWGVIEGQVVNGVIDEISYVCPDAEFEQEVERVRAEKNGGIVPLPPNQPSISDAFAKASGKPSSSDPLPSTPDPSDRQIYIADVKTRSAKSLPTGASLRPTWMQLMLYRKLLESLSLNTVDAETVLQRYSLDPLAPFTQTFLGEISSIGPHGNPESEATNYPNLLSLWSLLVTEMQETFPRGSLSPILRAEFRYAKTGDVLGSRLTVYEPEVIDAYVGSEMAWWKGAREAKGVEIEEAFKCRICDFAESCTWRKTKVEEAVEKSRLRREGKAKAVV</sequence>
<accession>A0A177D7Q5</accession>
<dbReference type="STRING" id="5599.A0A177D7Q5"/>
<keyword evidence="9" id="KW-1185">Reference proteome</keyword>